<comment type="caution">
    <text evidence="1">The sequence shown here is derived from an EMBL/GenBank/DDBJ whole genome shotgun (WGS) entry which is preliminary data.</text>
</comment>
<dbReference type="RefSeq" id="WP_048580733.1">
    <property type="nucleotide sequence ID" value="NZ_LFNT01000008.1"/>
</dbReference>
<reference evidence="1 2" key="1">
    <citation type="submission" date="2015-06" db="EMBL/GenBank/DDBJ databases">
        <authorList>
            <person name="Ju K.-S."/>
            <person name="Doroghazi J.R."/>
            <person name="Metcalf W.W."/>
        </authorList>
    </citation>
    <scope>NUCLEOTIDE SEQUENCE [LARGE SCALE GENOMIC DNA]</scope>
    <source>
        <strain evidence="1 2">NRRL 3414</strain>
    </source>
</reference>
<dbReference type="OrthoDB" id="4238084at2"/>
<proteinExistence type="predicted"/>
<accession>A0A0J7ZHC5</accession>
<name>A0A0J7ZHC5_STRVR</name>
<organism evidence="1 2">
    <name type="scientific">Streptomyces viridochromogenes</name>
    <dbReference type="NCBI Taxonomy" id="1938"/>
    <lineage>
        <taxon>Bacteria</taxon>
        <taxon>Bacillati</taxon>
        <taxon>Actinomycetota</taxon>
        <taxon>Actinomycetes</taxon>
        <taxon>Kitasatosporales</taxon>
        <taxon>Streptomycetaceae</taxon>
        <taxon>Streptomyces</taxon>
    </lineage>
</organism>
<dbReference type="PATRIC" id="fig|1938.3.peg.7745"/>
<evidence type="ECO:0000313" key="1">
    <source>
        <dbReference type="EMBL" id="KMS75289.1"/>
    </source>
</evidence>
<dbReference type="AlphaFoldDB" id="A0A0J7ZHC5"/>
<protein>
    <submittedName>
        <fullName evidence="1">Uncharacterized protein</fullName>
    </submittedName>
</protein>
<evidence type="ECO:0000313" key="2">
    <source>
        <dbReference type="Proteomes" id="UP000037432"/>
    </source>
</evidence>
<dbReference type="EMBL" id="LFNT01000008">
    <property type="protein sequence ID" value="KMS75289.1"/>
    <property type="molecule type" value="Genomic_DNA"/>
</dbReference>
<gene>
    <name evidence="1" type="ORF">ACM01_09850</name>
</gene>
<sequence>MDTADRDAQRLPVALWSAAGRLSEMAYALFLEHQPHITWREFAKYGATPGMQVLGVSLDLGDGRAMFCGITVRMSPEAFSVEADIGVDAPEDEENGGYRYLLEIPEAFAGSLGEYLPLIESQVDQLIEAAPPFLRELRSGASQG</sequence>
<dbReference type="Proteomes" id="UP000037432">
    <property type="component" value="Unassembled WGS sequence"/>
</dbReference>